<dbReference type="EMBL" id="CP104013">
    <property type="protein sequence ID" value="UYP45995.1"/>
    <property type="molecule type" value="Genomic_DNA"/>
</dbReference>
<accession>A0ABY6HRG7</accession>
<evidence type="ECO:0000259" key="3">
    <source>
        <dbReference type="PROSITE" id="PS51186"/>
    </source>
</evidence>
<dbReference type="InterPro" id="IPR000182">
    <property type="entry name" value="GNAT_dom"/>
</dbReference>
<dbReference type="PANTHER" id="PTHR43877">
    <property type="entry name" value="AMINOALKYLPHOSPHONATE N-ACETYLTRANSFERASE-RELATED-RELATED"/>
    <property type="match status" value="1"/>
</dbReference>
<evidence type="ECO:0000313" key="4">
    <source>
        <dbReference type="EMBL" id="UYP45995.1"/>
    </source>
</evidence>
<dbReference type="Gene3D" id="3.40.630.30">
    <property type="match status" value="1"/>
</dbReference>
<dbReference type="InterPro" id="IPR050832">
    <property type="entry name" value="Bact_Acetyltransf"/>
</dbReference>
<reference evidence="4" key="1">
    <citation type="submission" date="2022-09" db="EMBL/GenBank/DDBJ databases">
        <title>Actin cytoskeleton and complex cell architecture in an #Asgard archaeon.</title>
        <authorList>
            <person name="Ponce Toledo R.I."/>
            <person name="Schleper C."/>
            <person name="Rodrigues Oliveira T."/>
            <person name="Wollweber F."/>
            <person name="Xu J."/>
            <person name="Rittmann S."/>
            <person name="Klingl A."/>
            <person name="Pilhofer M."/>
        </authorList>
    </citation>
    <scope>NUCLEOTIDE SEQUENCE</scope>
    <source>
        <strain evidence="4">B-35</strain>
    </source>
</reference>
<dbReference type="PANTHER" id="PTHR43877:SF2">
    <property type="entry name" value="AMINOALKYLPHOSPHONATE N-ACETYLTRANSFERASE-RELATED"/>
    <property type="match status" value="1"/>
</dbReference>
<dbReference type="CDD" id="cd04301">
    <property type="entry name" value="NAT_SF"/>
    <property type="match status" value="1"/>
</dbReference>
<sequence length="179" mass="21032">MDNMVFSVIRASRTLMVEVQRIINSNFYLYKDIIVHPEDISEHQVDEAWVEKNFARREFYVARDQGEYVGMCSYQKIGSFAYIGYLFVQDGYHRQGYGKKMLQFLEMRTYQDKLTDLRLFSNKNAQWAIEAYLKMGFSILSSDATEICNMEGGVMAPFYETNHIFFQKILPSPKPISFM</sequence>
<gene>
    <name evidence="4" type="ORF">NEF87_002280</name>
</gene>
<keyword evidence="2" id="KW-0012">Acyltransferase</keyword>
<evidence type="ECO:0000256" key="2">
    <source>
        <dbReference type="ARBA" id="ARBA00023315"/>
    </source>
</evidence>
<name>A0ABY6HRG7_9ARCH</name>
<keyword evidence="1" id="KW-0808">Transferase</keyword>
<dbReference type="InterPro" id="IPR016181">
    <property type="entry name" value="Acyl_CoA_acyltransferase"/>
</dbReference>
<protein>
    <recommendedName>
        <fullName evidence="3">N-acetyltransferase domain-containing protein</fullName>
    </recommendedName>
</protein>
<proteinExistence type="predicted"/>
<keyword evidence="5" id="KW-1185">Reference proteome</keyword>
<dbReference type="Proteomes" id="UP001208689">
    <property type="component" value="Chromosome"/>
</dbReference>
<dbReference type="Pfam" id="PF00583">
    <property type="entry name" value="Acetyltransf_1"/>
    <property type="match status" value="1"/>
</dbReference>
<feature type="domain" description="N-acetyltransferase" evidence="3">
    <location>
        <begin position="17"/>
        <end position="160"/>
    </location>
</feature>
<dbReference type="SUPFAM" id="SSF55729">
    <property type="entry name" value="Acyl-CoA N-acyltransferases (Nat)"/>
    <property type="match status" value="1"/>
</dbReference>
<evidence type="ECO:0000313" key="5">
    <source>
        <dbReference type="Proteomes" id="UP001208689"/>
    </source>
</evidence>
<organism evidence="4 5">
    <name type="scientific">Candidatus Lokiarchaeum ossiferum</name>
    <dbReference type="NCBI Taxonomy" id="2951803"/>
    <lineage>
        <taxon>Archaea</taxon>
        <taxon>Promethearchaeati</taxon>
        <taxon>Promethearchaeota</taxon>
        <taxon>Promethearchaeia</taxon>
        <taxon>Promethearchaeales</taxon>
        <taxon>Promethearchaeaceae</taxon>
        <taxon>Candidatus Lokiarchaeum</taxon>
    </lineage>
</organism>
<dbReference type="PROSITE" id="PS51186">
    <property type="entry name" value="GNAT"/>
    <property type="match status" value="1"/>
</dbReference>
<evidence type="ECO:0000256" key="1">
    <source>
        <dbReference type="ARBA" id="ARBA00022679"/>
    </source>
</evidence>